<proteinExistence type="predicted"/>
<organism evidence="1">
    <name type="scientific">marine sediment metagenome</name>
    <dbReference type="NCBI Taxonomy" id="412755"/>
    <lineage>
        <taxon>unclassified sequences</taxon>
        <taxon>metagenomes</taxon>
        <taxon>ecological metagenomes</taxon>
    </lineage>
</organism>
<name>X1FJG7_9ZZZZ</name>
<protein>
    <submittedName>
        <fullName evidence="1">Uncharacterized protein</fullName>
    </submittedName>
</protein>
<accession>X1FJG7</accession>
<feature type="non-terminal residue" evidence="1">
    <location>
        <position position="1"/>
    </location>
</feature>
<gene>
    <name evidence="1" type="ORF">S03H2_23779</name>
</gene>
<dbReference type="EMBL" id="BARU01013050">
    <property type="protein sequence ID" value="GAH32665.1"/>
    <property type="molecule type" value="Genomic_DNA"/>
</dbReference>
<sequence>HPAIEMIATIGVPNPDRPGSEIVKAFIQIAPDYEFDGDKEGRGNCFWGFTSSLSCSDTISIK</sequence>
<comment type="caution">
    <text evidence="1">The sequence shown here is derived from an EMBL/GenBank/DDBJ whole genome shotgun (WGS) entry which is preliminary data.</text>
</comment>
<dbReference type="AlphaFoldDB" id="X1FJG7"/>
<evidence type="ECO:0000313" key="1">
    <source>
        <dbReference type="EMBL" id="GAH32665.1"/>
    </source>
</evidence>
<reference evidence="1" key="1">
    <citation type="journal article" date="2014" name="Front. Microbiol.">
        <title>High frequency of phylogenetically diverse reductive dehalogenase-homologous genes in deep subseafloor sedimentary metagenomes.</title>
        <authorList>
            <person name="Kawai M."/>
            <person name="Futagami T."/>
            <person name="Toyoda A."/>
            <person name="Takaki Y."/>
            <person name="Nishi S."/>
            <person name="Hori S."/>
            <person name="Arai W."/>
            <person name="Tsubouchi T."/>
            <person name="Morono Y."/>
            <person name="Uchiyama I."/>
            <person name="Ito T."/>
            <person name="Fujiyama A."/>
            <person name="Inagaki F."/>
            <person name="Takami H."/>
        </authorList>
    </citation>
    <scope>NUCLEOTIDE SEQUENCE</scope>
    <source>
        <strain evidence="1">Expedition CK06-06</strain>
    </source>
</reference>